<dbReference type="Proteomes" id="UP000593568">
    <property type="component" value="Unassembled WGS sequence"/>
</dbReference>
<sequence length="366" mass="40622">MANFIFGVFLILVLSYLSSRVTGKATVKEIHADVDGKLKQLNKPAVKTIESDDGDIIDCVDIYRQPAFDHPALRNHVIQMKPNFNFKEMEFNSKNGSSKLTVFQTWQKSGSCPKGTVPIRRIGREDLLRAQSVQQFGRKPQEVVLKSNTTIEQKDGRFPSINSNALALPAIVNRSAAILATVGANYTGAKADINVWNPNVESEDFTTAQVWLKAGPNDNFESIESGWTVNPQLYGDKNTRLFAHWTDENTNNWWLIFGNGITIGYWPASTLNVLKNSATMVEWGGQVYSPNVRKSPHTKTAMGSGKFASSLKGNACYMENIAIVDFSTQLQYPPEVTTLAEENYCYTALNHQDGSESSPTFYFGGP</sequence>
<comment type="caution">
    <text evidence="3">The sequence shown here is derived from an EMBL/GenBank/DDBJ whole genome shotgun (WGS) entry which is preliminary data.</text>
</comment>
<dbReference type="EMBL" id="JABEZW010215703">
    <property type="protein sequence ID" value="MBA0784626.1"/>
    <property type="molecule type" value="Genomic_DNA"/>
</dbReference>
<organism evidence="3 4">
    <name type="scientific">Gossypium trilobum</name>
    <dbReference type="NCBI Taxonomy" id="34281"/>
    <lineage>
        <taxon>Eukaryota</taxon>
        <taxon>Viridiplantae</taxon>
        <taxon>Streptophyta</taxon>
        <taxon>Embryophyta</taxon>
        <taxon>Tracheophyta</taxon>
        <taxon>Spermatophyta</taxon>
        <taxon>Magnoliopsida</taxon>
        <taxon>eudicotyledons</taxon>
        <taxon>Gunneridae</taxon>
        <taxon>Pentapetalae</taxon>
        <taxon>rosids</taxon>
        <taxon>malvids</taxon>
        <taxon>Malvales</taxon>
        <taxon>Malvaceae</taxon>
        <taxon>Malvoideae</taxon>
        <taxon>Gossypium</taxon>
    </lineage>
</organism>
<dbReference type="PANTHER" id="PTHR31589:SF2">
    <property type="entry name" value="ASLB (DUF239)-RELATED"/>
    <property type="match status" value="1"/>
</dbReference>
<dbReference type="InterPro" id="IPR004314">
    <property type="entry name" value="Neprosin"/>
</dbReference>
<keyword evidence="4" id="KW-1185">Reference proteome</keyword>
<dbReference type="InterPro" id="IPR025521">
    <property type="entry name" value="Neprosin_propep"/>
</dbReference>
<keyword evidence="1" id="KW-0732">Signal</keyword>
<dbReference type="Gene3D" id="3.90.1320.10">
    <property type="entry name" value="Outer-capsid protein sigma 3, large lobe"/>
    <property type="match status" value="1"/>
</dbReference>
<name>A0A7J9FH32_9ROSI</name>
<dbReference type="Pfam" id="PF03080">
    <property type="entry name" value="Neprosin"/>
    <property type="match status" value="1"/>
</dbReference>
<dbReference type="PANTHER" id="PTHR31589">
    <property type="entry name" value="PROTEIN, PUTATIVE (DUF239)-RELATED-RELATED"/>
    <property type="match status" value="1"/>
</dbReference>
<proteinExistence type="predicted"/>
<gene>
    <name evidence="3" type="ORF">Gotri_028044</name>
</gene>
<feature type="non-terminal residue" evidence="3">
    <location>
        <position position="1"/>
    </location>
</feature>
<dbReference type="Pfam" id="PF14365">
    <property type="entry name" value="Neprosin_AP"/>
    <property type="match status" value="1"/>
</dbReference>
<evidence type="ECO:0000313" key="4">
    <source>
        <dbReference type="Proteomes" id="UP000593568"/>
    </source>
</evidence>
<evidence type="ECO:0000313" key="3">
    <source>
        <dbReference type="EMBL" id="MBA0784626.1"/>
    </source>
</evidence>
<dbReference type="InterPro" id="IPR053168">
    <property type="entry name" value="Glutamic_endopeptidase"/>
</dbReference>
<evidence type="ECO:0000256" key="1">
    <source>
        <dbReference type="SAM" id="SignalP"/>
    </source>
</evidence>
<dbReference type="PROSITE" id="PS52045">
    <property type="entry name" value="NEPROSIN_PEP_CD"/>
    <property type="match status" value="1"/>
</dbReference>
<reference evidence="3 4" key="1">
    <citation type="journal article" date="2019" name="Genome Biol. Evol.">
        <title>Insights into the evolution of the New World diploid cottons (Gossypium, subgenus Houzingenia) based on genome sequencing.</title>
        <authorList>
            <person name="Grover C.E."/>
            <person name="Arick M.A. 2nd"/>
            <person name="Thrash A."/>
            <person name="Conover J.L."/>
            <person name="Sanders W.S."/>
            <person name="Peterson D.G."/>
            <person name="Frelichowski J.E."/>
            <person name="Scheffler J.A."/>
            <person name="Scheffler B.E."/>
            <person name="Wendel J.F."/>
        </authorList>
    </citation>
    <scope>NUCLEOTIDE SEQUENCE [LARGE SCALE GENOMIC DNA]</scope>
    <source>
        <strain evidence="3">8</strain>
        <tissue evidence="3">Leaf</tissue>
    </source>
</reference>
<accession>A0A7J9FH32</accession>
<dbReference type="AlphaFoldDB" id="A0A7J9FH32"/>
<feature type="signal peptide" evidence="1">
    <location>
        <begin position="1"/>
        <end position="23"/>
    </location>
</feature>
<evidence type="ECO:0000259" key="2">
    <source>
        <dbReference type="PROSITE" id="PS52045"/>
    </source>
</evidence>
<protein>
    <recommendedName>
        <fullName evidence="2">Neprosin PEP catalytic domain-containing protein</fullName>
    </recommendedName>
</protein>
<feature type="chain" id="PRO_5029629174" description="Neprosin PEP catalytic domain-containing protein" evidence="1">
    <location>
        <begin position="24"/>
        <end position="366"/>
    </location>
</feature>
<feature type="domain" description="Neprosin PEP catalytic" evidence="2">
    <location>
        <begin position="160"/>
        <end position="366"/>
    </location>
</feature>